<accession>A0A1N6YZA9</accession>
<dbReference type="Proteomes" id="UP000185687">
    <property type="component" value="Unassembled WGS sequence"/>
</dbReference>
<sequence length="34" mass="3868">MCDVPANYRFESKHPQQIGPLESSFLENDLSDLS</sequence>
<proteinExistence type="predicted"/>
<evidence type="ECO:0000313" key="1">
    <source>
        <dbReference type="EMBL" id="SIR19897.1"/>
    </source>
</evidence>
<evidence type="ECO:0000313" key="2">
    <source>
        <dbReference type="Proteomes" id="UP000185687"/>
    </source>
</evidence>
<protein>
    <submittedName>
        <fullName evidence="1">Uncharacterized protein</fullName>
    </submittedName>
</protein>
<gene>
    <name evidence="1" type="ORF">SAMN05421809_0616</name>
</gene>
<name>A0A1N6YZA9_9EURY</name>
<keyword evidence="2" id="KW-1185">Reference proteome</keyword>
<reference evidence="1 2" key="1">
    <citation type="submission" date="2017-01" db="EMBL/GenBank/DDBJ databases">
        <authorList>
            <person name="Mah S.A."/>
            <person name="Swanson W.J."/>
            <person name="Moy G.W."/>
            <person name="Vacquier V.D."/>
        </authorList>
    </citation>
    <scope>NUCLEOTIDE SEQUENCE [LARGE SCALE GENOMIC DNA]</scope>
    <source>
        <strain evidence="1 2">CGMCC 1.8909</strain>
    </source>
</reference>
<dbReference type="EMBL" id="FTNP01000001">
    <property type="protein sequence ID" value="SIR19897.1"/>
    <property type="molecule type" value="Genomic_DNA"/>
</dbReference>
<organism evidence="1 2">
    <name type="scientific">Natronorubrum daqingense</name>
    <dbReference type="NCBI Taxonomy" id="588898"/>
    <lineage>
        <taxon>Archaea</taxon>
        <taxon>Methanobacteriati</taxon>
        <taxon>Methanobacteriota</taxon>
        <taxon>Stenosarchaea group</taxon>
        <taxon>Halobacteria</taxon>
        <taxon>Halobacteriales</taxon>
        <taxon>Natrialbaceae</taxon>
        <taxon>Natronorubrum</taxon>
    </lineage>
</organism>
<dbReference type="AlphaFoldDB" id="A0A1N6YZA9"/>